<feature type="domain" description="WxL" evidence="2">
    <location>
        <begin position="46"/>
        <end position="189"/>
    </location>
</feature>
<keyword evidence="4" id="KW-1185">Reference proteome</keyword>
<comment type="caution">
    <text evidence="3">The sequence shown here is derived from an EMBL/GenBank/DDBJ whole genome shotgun (WGS) entry which is preliminary data.</text>
</comment>
<keyword evidence="1" id="KW-0732">Signal</keyword>
<dbReference type="Proteomes" id="UP000664601">
    <property type="component" value="Unassembled WGS sequence"/>
</dbReference>
<evidence type="ECO:0000259" key="2">
    <source>
        <dbReference type="Pfam" id="PF13731"/>
    </source>
</evidence>
<dbReference type="Pfam" id="PF13731">
    <property type="entry name" value="WxL"/>
    <property type="match status" value="1"/>
</dbReference>
<feature type="signal peptide" evidence="1">
    <location>
        <begin position="1"/>
        <end position="27"/>
    </location>
</feature>
<protein>
    <submittedName>
        <fullName evidence="3">WxL domain-containing protein</fullName>
    </submittedName>
</protein>
<accession>A0ABS3LGN3</accession>
<evidence type="ECO:0000256" key="1">
    <source>
        <dbReference type="SAM" id="SignalP"/>
    </source>
</evidence>
<name>A0ABS3LGN3_9ENTE</name>
<proteinExistence type="predicted"/>
<dbReference type="EMBL" id="JAFREM010000042">
    <property type="protein sequence ID" value="MBO1308788.1"/>
    <property type="molecule type" value="Genomic_DNA"/>
</dbReference>
<reference evidence="3 4" key="1">
    <citation type="submission" date="2021-03" db="EMBL/GenBank/DDBJ databases">
        <title>Enterococcal diversity collection.</title>
        <authorList>
            <person name="Gilmore M.S."/>
            <person name="Schwartzman J."/>
            <person name="Van Tyne D."/>
            <person name="Martin M."/>
            <person name="Earl A.M."/>
            <person name="Manson A.L."/>
            <person name="Straub T."/>
            <person name="Salamzade R."/>
            <person name="Saavedra J."/>
            <person name="Lebreton F."/>
            <person name="Prichula J."/>
            <person name="Schaufler K."/>
            <person name="Gaca A."/>
            <person name="Sgardioli B."/>
            <person name="Wagenaar J."/>
            <person name="Strong T."/>
        </authorList>
    </citation>
    <scope>NUCLEOTIDE SEQUENCE [LARGE SCALE GENOMIC DNA]</scope>
    <source>
        <strain evidence="3 4">669A</strain>
    </source>
</reference>
<gene>
    <name evidence="3" type="ORF">JZO70_21630</name>
</gene>
<dbReference type="InterPro" id="IPR027994">
    <property type="entry name" value="WxL_dom"/>
</dbReference>
<organism evidence="3 4">
    <name type="scientific">Candidatus Enterococcus moelleringii</name>
    <dbReference type="NCBI Taxonomy" id="2815325"/>
    <lineage>
        <taxon>Bacteria</taxon>
        <taxon>Bacillati</taxon>
        <taxon>Bacillota</taxon>
        <taxon>Bacilli</taxon>
        <taxon>Lactobacillales</taxon>
        <taxon>Enterococcaceae</taxon>
        <taxon>Enterococcus</taxon>
    </lineage>
</organism>
<evidence type="ECO:0000313" key="3">
    <source>
        <dbReference type="EMBL" id="MBO1308788.1"/>
    </source>
</evidence>
<feature type="chain" id="PRO_5047526352" evidence="1">
    <location>
        <begin position="28"/>
        <end position="191"/>
    </location>
</feature>
<evidence type="ECO:0000313" key="4">
    <source>
        <dbReference type="Proteomes" id="UP000664601"/>
    </source>
</evidence>
<dbReference type="RefSeq" id="WP_207675778.1">
    <property type="nucleotide sequence ID" value="NZ_JAFREM010000042.1"/>
</dbReference>
<sequence length="191" mass="20463">MKKISLAAAVVGLTTIGTLALGQTTFAAEGDTNKSKTTQATVEVQGGGELLIDRADEILFNSVKSQKQEQTVKEQKGKEAMVIVDDYRGVTDEGWTLKAKLTKESFADMKGMNMFFKPSIVKNETAATAMDTVGPLNKSEQLVTSINGSKIADSLVDTEILLNAELVVPGKTKASEYSTDIVWNLSEGPEA</sequence>